<dbReference type="InterPro" id="IPR051533">
    <property type="entry name" value="WaaL-like"/>
</dbReference>
<feature type="transmembrane region" description="Helical" evidence="5">
    <location>
        <begin position="77"/>
        <end position="99"/>
    </location>
</feature>
<dbReference type="EMBL" id="DXEN01000007">
    <property type="protein sequence ID" value="HIX85188.1"/>
    <property type="molecule type" value="Genomic_DNA"/>
</dbReference>
<feature type="transmembrane region" description="Helical" evidence="5">
    <location>
        <begin position="186"/>
        <end position="219"/>
    </location>
</feature>
<evidence type="ECO:0000256" key="3">
    <source>
        <dbReference type="ARBA" id="ARBA00022989"/>
    </source>
</evidence>
<evidence type="ECO:0000256" key="4">
    <source>
        <dbReference type="ARBA" id="ARBA00023136"/>
    </source>
</evidence>
<reference evidence="7" key="2">
    <citation type="submission" date="2021-04" db="EMBL/GenBank/DDBJ databases">
        <authorList>
            <person name="Gilroy R."/>
        </authorList>
    </citation>
    <scope>NUCLEOTIDE SEQUENCE</scope>
    <source>
        <strain evidence="7">ChiHecec2B26-12326</strain>
    </source>
</reference>
<comment type="caution">
    <text evidence="7">The sequence shown here is derived from an EMBL/GenBank/DDBJ whole genome shotgun (WGS) entry which is preliminary data.</text>
</comment>
<feature type="transmembrane region" description="Helical" evidence="5">
    <location>
        <begin position="347"/>
        <end position="366"/>
    </location>
</feature>
<feature type="domain" description="O-antigen ligase-related" evidence="6">
    <location>
        <begin position="192"/>
        <end position="331"/>
    </location>
</feature>
<name>A0A9D1XPH9_9BACT</name>
<dbReference type="PANTHER" id="PTHR37422">
    <property type="entry name" value="TEICHURONIC ACID BIOSYNTHESIS PROTEIN TUAE"/>
    <property type="match status" value="1"/>
</dbReference>
<dbReference type="GO" id="GO:0016020">
    <property type="term" value="C:membrane"/>
    <property type="evidence" value="ECO:0007669"/>
    <property type="project" value="UniProtKB-SubCell"/>
</dbReference>
<keyword evidence="4 5" id="KW-0472">Membrane</keyword>
<keyword evidence="3 5" id="KW-1133">Transmembrane helix</keyword>
<feature type="transmembrane region" description="Helical" evidence="5">
    <location>
        <begin position="53"/>
        <end position="71"/>
    </location>
</feature>
<dbReference type="PANTHER" id="PTHR37422:SF23">
    <property type="entry name" value="TEICHURONIC ACID BIOSYNTHESIS PROTEIN TUAE"/>
    <property type="match status" value="1"/>
</dbReference>
<evidence type="ECO:0000313" key="8">
    <source>
        <dbReference type="Proteomes" id="UP000823847"/>
    </source>
</evidence>
<proteinExistence type="predicted"/>
<dbReference type="InterPro" id="IPR007016">
    <property type="entry name" value="O-antigen_ligase-rel_domated"/>
</dbReference>
<gene>
    <name evidence="7" type="ORF">H9848_01065</name>
</gene>
<keyword evidence="2 5" id="KW-0812">Transmembrane</keyword>
<feature type="transmembrane region" description="Helical" evidence="5">
    <location>
        <begin position="111"/>
        <end position="128"/>
    </location>
</feature>
<accession>A0A9D1XPH9</accession>
<evidence type="ECO:0000256" key="2">
    <source>
        <dbReference type="ARBA" id="ARBA00022692"/>
    </source>
</evidence>
<evidence type="ECO:0000256" key="5">
    <source>
        <dbReference type="SAM" id="Phobius"/>
    </source>
</evidence>
<feature type="transmembrane region" description="Helical" evidence="5">
    <location>
        <begin position="12"/>
        <end position="41"/>
    </location>
</feature>
<feature type="transmembrane region" description="Helical" evidence="5">
    <location>
        <begin position="231"/>
        <end position="254"/>
    </location>
</feature>
<dbReference type="AlphaFoldDB" id="A0A9D1XPH9"/>
<keyword evidence="7" id="KW-0436">Ligase</keyword>
<reference evidence="7" key="1">
    <citation type="journal article" date="2021" name="PeerJ">
        <title>Extensive microbial diversity within the chicken gut microbiome revealed by metagenomics and culture.</title>
        <authorList>
            <person name="Gilroy R."/>
            <person name="Ravi A."/>
            <person name="Getino M."/>
            <person name="Pursley I."/>
            <person name="Horton D.L."/>
            <person name="Alikhan N.F."/>
            <person name="Baker D."/>
            <person name="Gharbi K."/>
            <person name="Hall N."/>
            <person name="Watson M."/>
            <person name="Adriaenssens E.M."/>
            <person name="Foster-Nyarko E."/>
            <person name="Jarju S."/>
            <person name="Secka A."/>
            <person name="Antonio M."/>
            <person name="Oren A."/>
            <person name="Chaudhuri R.R."/>
            <person name="La Ragione R."/>
            <person name="Hildebrand F."/>
            <person name="Pallen M.J."/>
        </authorList>
    </citation>
    <scope>NUCLEOTIDE SEQUENCE</scope>
    <source>
        <strain evidence="7">ChiHecec2B26-12326</strain>
    </source>
</reference>
<evidence type="ECO:0000313" key="7">
    <source>
        <dbReference type="EMBL" id="HIX85188.1"/>
    </source>
</evidence>
<comment type="subcellular location">
    <subcellularLocation>
        <location evidence="1">Membrane</location>
        <topology evidence="1">Multi-pass membrane protein</topology>
    </subcellularLocation>
</comment>
<evidence type="ECO:0000256" key="1">
    <source>
        <dbReference type="ARBA" id="ARBA00004141"/>
    </source>
</evidence>
<feature type="transmembrane region" description="Helical" evidence="5">
    <location>
        <begin position="163"/>
        <end position="179"/>
    </location>
</feature>
<organism evidence="7 8">
    <name type="scientific">Candidatus Parabacteroides intestinigallinarum</name>
    <dbReference type="NCBI Taxonomy" id="2838722"/>
    <lineage>
        <taxon>Bacteria</taxon>
        <taxon>Pseudomonadati</taxon>
        <taxon>Bacteroidota</taxon>
        <taxon>Bacteroidia</taxon>
        <taxon>Bacteroidales</taxon>
        <taxon>Tannerellaceae</taxon>
        <taxon>Parabacteroides</taxon>
    </lineage>
</organism>
<dbReference type="Pfam" id="PF04932">
    <property type="entry name" value="Wzy_C"/>
    <property type="match status" value="1"/>
</dbReference>
<dbReference type="GO" id="GO:0016874">
    <property type="term" value="F:ligase activity"/>
    <property type="evidence" value="ECO:0007669"/>
    <property type="project" value="UniProtKB-KW"/>
</dbReference>
<evidence type="ECO:0000259" key="6">
    <source>
        <dbReference type="Pfam" id="PF04932"/>
    </source>
</evidence>
<dbReference type="Proteomes" id="UP000823847">
    <property type="component" value="Unassembled WGS sequence"/>
</dbReference>
<protein>
    <submittedName>
        <fullName evidence="7">O-antigen ligase family protein</fullName>
    </submittedName>
</protein>
<sequence>MKCNKYDILATLLLFSLGFGGIGGALQVTRILAIILLPVLFSKFSSGCYMRNYFNFFLFFIGYCSFSLLWTPNKAEGIVEIIYFVVHFILFFEIIVFSYRASNPLDSISKGWLIAVCMTLVVALWEITTDNHLPISIQESGDTMNAGGVIIYRKFASVSFGNYNGYVTFLCFSLPFLFYRVMKNKCLFSIVAIILSCVCILFNASRGGLLSVSLMFLIYIFFLRKQGSKVYMYSLLLLLLVGSFVFIQFGAGLFEAIIYRAENATLYSDASRFEIWGRVWQVFLSTCGLGSGVGGLQDMMRQLSPSGISIPHNLFLEIVGEFGIVIFLVFILFLIRIFKQAYRVKNEAIRTLLFLSLVPLPIYSIINSGYIFNTYVFSAFASLVVFSNYEHLKSLR</sequence>
<feature type="transmembrane region" description="Helical" evidence="5">
    <location>
        <begin position="314"/>
        <end position="335"/>
    </location>
</feature>